<dbReference type="InterPro" id="IPR046561">
    <property type="entry name" value="DUF6716"/>
</dbReference>
<organism evidence="1 2">
    <name type="scientific">Microbulbifer okhotskensis</name>
    <dbReference type="NCBI Taxonomy" id="2926617"/>
    <lineage>
        <taxon>Bacteria</taxon>
        <taxon>Pseudomonadati</taxon>
        <taxon>Pseudomonadota</taxon>
        <taxon>Gammaproteobacteria</taxon>
        <taxon>Cellvibrionales</taxon>
        <taxon>Microbulbiferaceae</taxon>
        <taxon>Microbulbifer</taxon>
    </lineage>
</organism>
<dbReference type="AlphaFoldDB" id="A0A9X2EU75"/>
<sequence>MISSAILIWGDSYIPQASLVFKHLLKLGVVSNIYVVDAKNFSSRQLAPIESDTYQKLTTSNDDIVSVIEKVDVVYFGGSPASYQEFMRVSNKIFITGFPGVQGEDFYEGVLARKKVDILLINNKSDLNRFNLLKRDFEISSKPVLYGYSFVALMKKKSKYIENDILFVDQKGIFSYREIFYILRKLRYLVKSGYRVSVQPRSIGSEISIHEGKGVASFLSLFNIIFRAKIRTSRVPVSVAIECSKVVVSISSTALIQANNIAHVACVSDFGIKKRLLNTVFVGAGIFRLFSEIEELLRGSELQLGEGAPVFDSNLAGNAYENLRKAILPLLK</sequence>
<evidence type="ECO:0000313" key="2">
    <source>
        <dbReference type="Proteomes" id="UP001139028"/>
    </source>
</evidence>
<gene>
    <name evidence="1" type="ORF">MO867_16490</name>
</gene>
<name>A0A9X2EU75_9GAMM</name>
<dbReference type="Proteomes" id="UP001139028">
    <property type="component" value="Unassembled WGS sequence"/>
</dbReference>
<dbReference type="EMBL" id="JALBWM010000092">
    <property type="protein sequence ID" value="MCO1335933.1"/>
    <property type="molecule type" value="Genomic_DNA"/>
</dbReference>
<proteinExistence type="predicted"/>
<accession>A0A9X2EU75</accession>
<dbReference type="Pfam" id="PF20471">
    <property type="entry name" value="DUF6716"/>
    <property type="match status" value="1"/>
</dbReference>
<protein>
    <submittedName>
        <fullName evidence="1">Uncharacterized protein</fullName>
    </submittedName>
</protein>
<evidence type="ECO:0000313" key="1">
    <source>
        <dbReference type="EMBL" id="MCO1335933.1"/>
    </source>
</evidence>
<dbReference type="RefSeq" id="WP_252471118.1">
    <property type="nucleotide sequence ID" value="NZ_JALBWM010000092.1"/>
</dbReference>
<comment type="caution">
    <text evidence="1">The sequence shown here is derived from an EMBL/GenBank/DDBJ whole genome shotgun (WGS) entry which is preliminary data.</text>
</comment>
<reference evidence="1" key="1">
    <citation type="journal article" date="2022" name="Arch. Microbiol.">
        <title>Microbulbifer okhotskensis sp. nov., isolated from a deep bottom sediment of the Okhotsk Sea.</title>
        <authorList>
            <person name="Romanenko L."/>
            <person name="Kurilenko V."/>
            <person name="Otstavnykh N."/>
            <person name="Velansky P."/>
            <person name="Isaeva M."/>
            <person name="Mikhailov V."/>
        </authorList>
    </citation>
    <scope>NUCLEOTIDE SEQUENCE</scope>
    <source>
        <strain evidence="1">OS29</strain>
    </source>
</reference>
<keyword evidence="2" id="KW-1185">Reference proteome</keyword>